<keyword evidence="3" id="KW-1185">Reference proteome</keyword>
<dbReference type="NCBIfam" id="NF033218">
    <property type="entry name" value="anchor_AmaP"/>
    <property type="match status" value="1"/>
</dbReference>
<dbReference type="Proteomes" id="UP001429357">
    <property type="component" value="Unassembled WGS sequence"/>
</dbReference>
<dbReference type="EMBL" id="MAEI02000001">
    <property type="protein sequence ID" value="MEO1781281.1"/>
    <property type="molecule type" value="Genomic_DNA"/>
</dbReference>
<feature type="transmembrane region" description="Helical" evidence="1">
    <location>
        <begin position="56"/>
        <end position="77"/>
    </location>
</feature>
<evidence type="ECO:0000313" key="2">
    <source>
        <dbReference type="EMBL" id="MEO1781281.1"/>
    </source>
</evidence>
<organism evidence="2 3">
    <name type="scientific">Enterococcus diestrammenae</name>
    <dbReference type="NCBI Taxonomy" id="1155073"/>
    <lineage>
        <taxon>Bacteria</taxon>
        <taxon>Bacillati</taxon>
        <taxon>Bacillota</taxon>
        <taxon>Bacilli</taxon>
        <taxon>Lactobacillales</taxon>
        <taxon>Enterococcaceae</taxon>
        <taxon>Enterococcus</taxon>
    </lineage>
</organism>
<proteinExistence type="predicted"/>
<keyword evidence="1" id="KW-0472">Membrane</keyword>
<evidence type="ECO:0000256" key="1">
    <source>
        <dbReference type="SAM" id="Phobius"/>
    </source>
</evidence>
<evidence type="ECO:0008006" key="4">
    <source>
        <dbReference type="Google" id="ProtNLM"/>
    </source>
</evidence>
<reference evidence="2 3" key="2">
    <citation type="submission" date="2024-02" db="EMBL/GenBank/DDBJ databases">
        <title>The Genome Sequence of Enterococcus diestrammenae JM9A.</title>
        <authorList>
            <person name="Earl A."/>
            <person name="Manson A."/>
            <person name="Gilmore M."/>
            <person name="Sanders J."/>
            <person name="Shea T."/>
            <person name="Howe W."/>
            <person name="Livny J."/>
            <person name="Cuomo C."/>
            <person name="Neafsey D."/>
            <person name="Birren B."/>
        </authorList>
    </citation>
    <scope>NUCLEOTIDE SEQUENCE [LARGE SCALE GENOMIC DNA]</scope>
    <source>
        <strain evidence="2 3">JM9A</strain>
    </source>
</reference>
<comment type="caution">
    <text evidence="2">The sequence shown here is derived from an EMBL/GenBank/DDBJ whole genome shotgun (WGS) entry which is preliminary data.</text>
</comment>
<accession>A0ABV0F3Q2</accession>
<keyword evidence="1" id="KW-1133">Transmembrane helix</keyword>
<reference evidence="3" key="1">
    <citation type="submission" date="2016-06" db="EMBL/GenBank/DDBJ databases">
        <title>Four novel species of enterococci isolated from chicken manure.</title>
        <authorList>
            <person name="Van Tyne D."/>
        </authorList>
    </citation>
    <scope>NUCLEOTIDE SEQUENCE [LARGE SCALE GENOMIC DNA]</scope>
    <source>
        <strain evidence="3">JM9A</strain>
    </source>
</reference>
<evidence type="ECO:0000313" key="3">
    <source>
        <dbReference type="Proteomes" id="UP001429357"/>
    </source>
</evidence>
<name>A0ABV0F3Q2_9ENTE</name>
<sequence length="189" mass="21693">MNRGLKALGIVLSLLLLSVLVTMMVFTSSVVPLPFELRPSLSFFRPLTNHYFQQYLFWMALFFAVLLVILIFVLLFYPRVKQTFVLEENKGRLSLDKKAIEGFVRSKIKGVGFVDSPKVKVRGTTRKINVYINGQLTRTSSIIGKTEALMEDIRTDLQQILGPEEKVKINVTYKEYEKEEKANRAARVE</sequence>
<protein>
    <recommendedName>
        <fullName evidence="4">Alkaline shock response membrane anchor protein AmaP</fullName>
    </recommendedName>
</protein>
<keyword evidence="1" id="KW-0812">Transmembrane</keyword>
<gene>
    <name evidence="2" type="ORF">BAU18_000860</name>
</gene>
<dbReference type="RefSeq" id="WP_161869302.1">
    <property type="nucleotide sequence ID" value="NZ_MAEI02000001.1"/>
</dbReference>